<feature type="transmembrane region" description="Helical" evidence="1">
    <location>
        <begin position="263"/>
        <end position="285"/>
    </location>
</feature>
<reference evidence="2" key="1">
    <citation type="journal article" date="2020" name="mSystems">
        <title>Genome- and Community-Level Interaction Insights into Carbon Utilization and Element Cycling Functions of Hydrothermarchaeota in Hydrothermal Sediment.</title>
        <authorList>
            <person name="Zhou Z."/>
            <person name="Liu Y."/>
            <person name="Xu W."/>
            <person name="Pan J."/>
            <person name="Luo Z.H."/>
            <person name="Li M."/>
        </authorList>
    </citation>
    <scope>NUCLEOTIDE SEQUENCE [LARGE SCALE GENOMIC DNA]</scope>
    <source>
        <strain evidence="2">SpSt-243</strain>
    </source>
</reference>
<protein>
    <submittedName>
        <fullName evidence="2">Uncharacterized protein</fullName>
    </submittedName>
</protein>
<gene>
    <name evidence="2" type="ORF">ENP70_08170</name>
</gene>
<feature type="transmembrane region" description="Helical" evidence="1">
    <location>
        <begin position="186"/>
        <end position="206"/>
    </location>
</feature>
<proteinExistence type="predicted"/>
<sequence>MQTEIAAQAITDPSLTWTVVVAFAISLITVFALIFGRYEIRLRRLRLIRDYVKTFPVIDLGEEGTSPSFEFVRSKYAADVSSDDEREVRASSGNLRSAEDIISEINDTISRTRVFLNRGDLRLLTAAIPYLLVVTTGFILAFSGFGCFETAATCLDGTTFNLLTVGGMKFSDQTAAVDVRQLAENVLTVAAITFIGAYLSSLRYLVQALAVFDLNGYTMIRQAAMIVISVLASATLYRAIPDLSALQAAVSIDRTTPIGDLPALWILLGLAFGLLPGSVLQFILVKIGTQINWIKQSDNRFIDMTRVVPLDAIDGIDFFTRFRLEECGISDVQSLATYNPIMLHIETPYGIYQTVDWIAQAQLCCVVGLDRFLLLRQFNVRTIFDLERALKQNRKDDSEADKLAIDAFDRIYAAVLFAPTGPMKLILEKSTAKFLIPGADGQIMEVDAKDFSIWALTSISETKAMSSRAVEHLMDWIGDDLHVRRLRRLWNEISGRLGQLSLELTPDHKIGAKADAQDPTD</sequence>
<name>A0A7C1SX36_9HYPH</name>
<dbReference type="AlphaFoldDB" id="A0A7C1SX36"/>
<comment type="caution">
    <text evidence="2">The sequence shown here is derived from an EMBL/GenBank/DDBJ whole genome shotgun (WGS) entry which is preliminary data.</text>
</comment>
<dbReference type="EMBL" id="DSKI01000421">
    <property type="protein sequence ID" value="HEB43660.1"/>
    <property type="molecule type" value="Genomic_DNA"/>
</dbReference>
<keyword evidence="1" id="KW-0472">Membrane</keyword>
<evidence type="ECO:0000256" key="1">
    <source>
        <dbReference type="SAM" id="Phobius"/>
    </source>
</evidence>
<feature type="transmembrane region" description="Helical" evidence="1">
    <location>
        <begin position="121"/>
        <end position="142"/>
    </location>
</feature>
<feature type="transmembrane region" description="Helical" evidence="1">
    <location>
        <begin position="218"/>
        <end position="240"/>
    </location>
</feature>
<feature type="transmembrane region" description="Helical" evidence="1">
    <location>
        <begin position="15"/>
        <end position="36"/>
    </location>
</feature>
<evidence type="ECO:0000313" key="2">
    <source>
        <dbReference type="EMBL" id="HEB43660.1"/>
    </source>
</evidence>
<accession>A0A7C1SX36</accession>
<keyword evidence="1" id="KW-1133">Transmembrane helix</keyword>
<keyword evidence="1" id="KW-0812">Transmembrane</keyword>
<organism evidence="2">
    <name type="scientific">Agrobacterium albertimagni</name>
    <dbReference type="NCBI Taxonomy" id="147266"/>
    <lineage>
        <taxon>Bacteria</taxon>
        <taxon>Pseudomonadati</taxon>
        <taxon>Pseudomonadota</taxon>
        <taxon>Alphaproteobacteria</taxon>
        <taxon>Hyphomicrobiales</taxon>
        <taxon>Rhizobiaceae</taxon>
        <taxon>Rhizobium/Agrobacterium group</taxon>
        <taxon>Agrobacterium</taxon>
    </lineage>
</organism>